<accession>A0A8J7FPW7</accession>
<proteinExistence type="predicted"/>
<dbReference type="AlphaFoldDB" id="A0A8J7FPW7"/>
<evidence type="ECO:0000313" key="2">
    <source>
        <dbReference type="EMBL" id="MBF0597314.1"/>
    </source>
</evidence>
<feature type="chain" id="PRO_5035154305" evidence="1">
    <location>
        <begin position="23"/>
        <end position="169"/>
    </location>
</feature>
<organism evidence="2 3">
    <name type="scientific">Faecalibacter rhinopitheci</name>
    <dbReference type="NCBI Taxonomy" id="2779678"/>
    <lineage>
        <taxon>Bacteria</taxon>
        <taxon>Pseudomonadati</taxon>
        <taxon>Bacteroidota</taxon>
        <taxon>Flavobacteriia</taxon>
        <taxon>Flavobacteriales</taxon>
        <taxon>Weeksellaceae</taxon>
        <taxon>Faecalibacter</taxon>
    </lineage>
</organism>
<gene>
    <name evidence="2" type="ORF">IM532_07620</name>
</gene>
<dbReference type="EMBL" id="JADGIK010000004">
    <property type="protein sequence ID" value="MBF0597314.1"/>
    <property type="molecule type" value="Genomic_DNA"/>
</dbReference>
<feature type="signal peptide" evidence="1">
    <location>
        <begin position="1"/>
        <end position="22"/>
    </location>
</feature>
<reference evidence="2" key="1">
    <citation type="submission" date="2020-10" db="EMBL/GenBank/DDBJ databases">
        <authorList>
            <person name="Lu T."/>
            <person name="Wang Q."/>
            <person name="Han X."/>
        </authorList>
    </citation>
    <scope>NUCLEOTIDE SEQUENCE</scope>
    <source>
        <strain evidence="2">WQ 117</strain>
    </source>
</reference>
<dbReference type="Proteomes" id="UP000608754">
    <property type="component" value="Unassembled WGS sequence"/>
</dbReference>
<dbReference type="RefSeq" id="WP_194182858.1">
    <property type="nucleotide sequence ID" value="NZ_JADGIK010000004.1"/>
</dbReference>
<evidence type="ECO:0000313" key="3">
    <source>
        <dbReference type="Proteomes" id="UP000608754"/>
    </source>
</evidence>
<comment type="caution">
    <text evidence="2">The sequence shown here is derived from an EMBL/GenBank/DDBJ whole genome shotgun (WGS) entry which is preliminary data.</text>
</comment>
<keyword evidence="3" id="KW-1185">Reference proteome</keyword>
<protein>
    <submittedName>
        <fullName evidence="2">Uncharacterized protein</fullName>
    </submittedName>
</protein>
<name>A0A8J7FPW7_9FLAO</name>
<evidence type="ECO:0000256" key="1">
    <source>
        <dbReference type="SAM" id="SignalP"/>
    </source>
</evidence>
<keyword evidence="1" id="KW-0732">Signal</keyword>
<sequence>MNKILSILLLSCMSLLFVNCTSDDNGGYVNNVQAGSEVYDLRNVNFEYKNNGYQIYRAFDYALAEQDVILIYRQAEVSNGTVYWEPIPKTFYLEDGNELDFTFDFSRNDITIYAGGTFNLTGSDYIRNQTFRVVVIPAAQGRSISPVNTQDYNEVIKYYNINDKNIINL</sequence>